<keyword evidence="5" id="KW-0508">mRNA splicing</keyword>
<protein>
    <recommendedName>
        <fullName evidence="11">Pre-mRNA-splicing factor SPF27</fullName>
    </recommendedName>
</protein>
<keyword evidence="10" id="KW-1185">Reference proteome</keyword>
<evidence type="ECO:0000313" key="9">
    <source>
        <dbReference type="EMBL" id="SZX67237.1"/>
    </source>
</evidence>
<organism evidence="9 10">
    <name type="scientific">Tetradesmus obliquus</name>
    <name type="common">Green alga</name>
    <name type="synonym">Acutodesmus obliquus</name>
    <dbReference type="NCBI Taxonomy" id="3088"/>
    <lineage>
        <taxon>Eukaryota</taxon>
        <taxon>Viridiplantae</taxon>
        <taxon>Chlorophyta</taxon>
        <taxon>core chlorophytes</taxon>
        <taxon>Chlorophyceae</taxon>
        <taxon>CS clade</taxon>
        <taxon>Sphaeropleales</taxon>
        <taxon>Scenedesmaceae</taxon>
        <taxon>Tetradesmus</taxon>
    </lineage>
</organism>
<proteinExistence type="inferred from homology"/>
<dbReference type="AlphaFoldDB" id="A0A383VNY3"/>
<keyword evidence="7" id="KW-0175">Coiled coil</keyword>
<dbReference type="Pfam" id="PF05700">
    <property type="entry name" value="BCAS2"/>
    <property type="match status" value="1"/>
</dbReference>
<name>A0A383VNY3_TETOB</name>
<accession>A0A383VNY3</accession>
<evidence type="ECO:0000313" key="10">
    <source>
        <dbReference type="Proteomes" id="UP000256970"/>
    </source>
</evidence>
<dbReference type="EMBL" id="FNXT01000781">
    <property type="protein sequence ID" value="SZX67237.1"/>
    <property type="molecule type" value="Genomic_DNA"/>
</dbReference>
<dbReference type="InterPro" id="IPR008409">
    <property type="entry name" value="SPF27"/>
</dbReference>
<dbReference type="GO" id="GO:0000974">
    <property type="term" value="C:Prp19 complex"/>
    <property type="evidence" value="ECO:0007669"/>
    <property type="project" value="TreeGrafter"/>
</dbReference>
<dbReference type="PANTHER" id="PTHR13296:SF0">
    <property type="entry name" value="PRE-MRNA-SPLICING FACTOR SPF27"/>
    <property type="match status" value="1"/>
</dbReference>
<comment type="similarity">
    <text evidence="2">Belongs to the SPF27 family.</text>
</comment>
<dbReference type="GO" id="GO:0008380">
    <property type="term" value="P:RNA splicing"/>
    <property type="evidence" value="ECO:0007669"/>
    <property type="project" value="UniProtKB-KW"/>
</dbReference>
<evidence type="ECO:0000256" key="4">
    <source>
        <dbReference type="ARBA" id="ARBA00022728"/>
    </source>
</evidence>
<dbReference type="GO" id="GO:0071011">
    <property type="term" value="C:precatalytic spliceosome"/>
    <property type="evidence" value="ECO:0007669"/>
    <property type="project" value="TreeGrafter"/>
</dbReference>
<keyword evidence="4" id="KW-0747">Spliceosome</keyword>
<comment type="subcellular location">
    <subcellularLocation>
        <location evidence="1">Nucleus</location>
    </subcellularLocation>
</comment>
<keyword evidence="6" id="KW-0539">Nucleus</keyword>
<reference evidence="9 10" key="1">
    <citation type="submission" date="2016-10" db="EMBL/GenBank/DDBJ databases">
        <authorList>
            <person name="Cai Z."/>
        </authorList>
    </citation>
    <scope>NUCLEOTIDE SEQUENCE [LARGE SCALE GENOMIC DNA]</scope>
</reference>
<feature type="compositionally biased region" description="Low complexity" evidence="8">
    <location>
        <begin position="234"/>
        <end position="251"/>
    </location>
</feature>
<evidence type="ECO:0000256" key="8">
    <source>
        <dbReference type="SAM" id="MobiDB-lite"/>
    </source>
</evidence>
<sequence length="297" mass="32921">MSGQPLALEYHGKAQAEGHWRRGQELIDALAYIDPLTPDVKQQVDKLIEEEMRRSTKRPADYVKELPPVPPARFGGHTMLQQEYERVRATQPMPPLDVTRYRLDPPPQNKANDYSAWLAARNNAHAQLEHQLGRIANLELLLRFGANAWRAQVAFDEGLLKQSEATLQGLRKSIDQLNRERKLQQQAAGAELRVLEDQYYSALRKNLEISAACQAIEEEMALLQAKIGRIEKQQQQLGEQQGGQEAQEQQQEGGGGGEEAAAAEGAVANGVEGQQSGEQQSGEQQPGGEEAAADMEQ</sequence>
<feature type="coiled-coil region" evidence="7">
    <location>
        <begin position="160"/>
        <end position="187"/>
    </location>
</feature>
<evidence type="ECO:0000256" key="6">
    <source>
        <dbReference type="ARBA" id="ARBA00023242"/>
    </source>
</evidence>
<evidence type="ECO:0000256" key="7">
    <source>
        <dbReference type="SAM" id="Coils"/>
    </source>
</evidence>
<feature type="compositionally biased region" description="Low complexity" evidence="8">
    <location>
        <begin position="259"/>
        <end position="290"/>
    </location>
</feature>
<gene>
    <name evidence="9" type="ORF">BQ4739_LOCUS7652</name>
</gene>
<dbReference type="GO" id="GO:0071013">
    <property type="term" value="C:catalytic step 2 spliceosome"/>
    <property type="evidence" value="ECO:0007669"/>
    <property type="project" value="TreeGrafter"/>
</dbReference>
<evidence type="ECO:0000256" key="1">
    <source>
        <dbReference type="ARBA" id="ARBA00004123"/>
    </source>
</evidence>
<evidence type="ECO:0008006" key="11">
    <source>
        <dbReference type="Google" id="ProtNLM"/>
    </source>
</evidence>
<dbReference type="STRING" id="3088.A0A383VNY3"/>
<dbReference type="Proteomes" id="UP000256970">
    <property type="component" value="Unassembled WGS sequence"/>
</dbReference>
<evidence type="ECO:0000256" key="3">
    <source>
        <dbReference type="ARBA" id="ARBA00022664"/>
    </source>
</evidence>
<dbReference type="PANTHER" id="PTHR13296">
    <property type="entry name" value="BCAS2 PROTEIN"/>
    <property type="match status" value="1"/>
</dbReference>
<keyword evidence="3" id="KW-0507">mRNA processing</keyword>
<evidence type="ECO:0000256" key="5">
    <source>
        <dbReference type="ARBA" id="ARBA00023187"/>
    </source>
</evidence>
<feature type="region of interest" description="Disordered" evidence="8">
    <location>
        <begin position="234"/>
        <end position="297"/>
    </location>
</feature>
<dbReference type="GO" id="GO:0006397">
    <property type="term" value="P:mRNA processing"/>
    <property type="evidence" value="ECO:0007669"/>
    <property type="project" value="UniProtKB-KW"/>
</dbReference>
<evidence type="ECO:0000256" key="2">
    <source>
        <dbReference type="ARBA" id="ARBA00010788"/>
    </source>
</evidence>